<name>A0ABS6ADA8_9GAMM</name>
<evidence type="ECO:0000313" key="4">
    <source>
        <dbReference type="Proteomes" id="UP000753376"/>
    </source>
</evidence>
<evidence type="ECO:0000256" key="1">
    <source>
        <dbReference type="SAM" id="Phobius"/>
    </source>
</evidence>
<keyword evidence="1" id="KW-0812">Transmembrane</keyword>
<comment type="caution">
    <text evidence="3">The sequence shown here is derived from an EMBL/GenBank/DDBJ whole genome shotgun (WGS) entry which is preliminary data.</text>
</comment>
<feature type="transmembrane region" description="Helical" evidence="1">
    <location>
        <begin position="138"/>
        <end position="157"/>
    </location>
</feature>
<feature type="transmembrane region" description="Helical" evidence="1">
    <location>
        <begin position="193"/>
        <end position="210"/>
    </location>
</feature>
<dbReference type="InterPro" id="IPR002656">
    <property type="entry name" value="Acyl_transf_3_dom"/>
</dbReference>
<accession>A0ABS6ADA8</accession>
<proteinExistence type="predicted"/>
<organism evidence="3 4">
    <name type="scientific">Marinobacter salexigens</name>
    <dbReference type="NCBI Taxonomy" id="1925763"/>
    <lineage>
        <taxon>Bacteria</taxon>
        <taxon>Pseudomonadati</taxon>
        <taxon>Pseudomonadota</taxon>
        <taxon>Gammaproteobacteria</taxon>
        <taxon>Pseudomonadales</taxon>
        <taxon>Marinobacteraceae</taxon>
        <taxon>Marinobacter</taxon>
    </lineage>
</organism>
<sequence>MVLFAHSVLGFGAPTHLAPAQLGGMGVDLFFVLSGWLLGSLLFKEMAQGGINVRRFWVRRWMRTLPAYYVVLIYTMGQQILTKEDPSTPWTYFFFIQNYDYPLEIFSVSWSLAVEEQFYLFIAPFLALTVYVKPNIRLCLLVSLFILPAIFRYLGWYSTNLETHVRLDCCIMGVMLACIKYQHNQIWSVLLKYSFGMAIVSTVFFVLYFYQRWFPLSWLGDPGFMARAMMFGAWVVFANSSNKIRWNLFFPGANYIATRSYAIYLLHPDAIALVNRVTIDLPFLVYLSIVFLLSVAAAEVLYRIVELPFMNMRSRFKWAA</sequence>
<keyword evidence="1" id="KW-1133">Transmembrane helix</keyword>
<keyword evidence="1" id="KW-0472">Membrane</keyword>
<dbReference type="InterPro" id="IPR050879">
    <property type="entry name" value="Acyltransferase_3"/>
</dbReference>
<feature type="transmembrane region" description="Helical" evidence="1">
    <location>
        <begin position="246"/>
        <end position="264"/>
    </location>
</feature>
<keyword evidence="4" id="KW-1185">Reference proteome</keyword>
<dbReference type="PANTHER" id="PTHR23028">
    <property type="entry name" value="ACETYLTRANSFERASE"/>
    <property type="match status" value="1"/>
</dbReference>
<dbReference type="Proteomes" id="UP000753376">
    <property type="component" value="Unassembled WGS sequence"/>
</dbReference>
<dbReference type="EMBL" id="JAHKPV010000021">
    <property type="protein sequence ID" value="MBU2875243.1"/>
    <property type="molecule type" value="Genomic_DNA"/>
</dbReference>
<feature type="domain" description="Acyltransferase 3" evidence="2">
    <location>
        <begin position="1"/>
        <end position="301"/>
    </location>
</feature>
<dbReference type="Pfam" id="PF01757">
    <property type="entry name" value="Acyl_transf_3"/>
    <property type="match status" value="1"/>
</dbReference>
<keyword evidence="3" id="KW-0808">Transferase</keyword>
<feature type="transmembrane region" description="Helical" evidence="1">
    <location>
        <begin position="284"/>
        <end position="305"/>
    </location>
</feature>
<evidence type="ECO:0000313" key="3">
    <source>
        <dbReference type="EMBL" id="MBU2875243.1"/>
    </source>
</evidence>
<reference evidence="3 4" key="1">
    <citation type="submission" date="2021-05" db="EMBL/GenBank/DDBJ databases">
        <title>Draft genomes of bacteria isolated from model marine particles.</title>
        <authorList>
            <person name="Datta M.S."/>
            <person name="Schwartzman J.A."/>
            <person name="Enke T.N."/>
            <person name="Saavedra J."/>
            <person name="Cermak N."/>
            <person name="Cordero O.X."/>
        </authorList>
    </citation>
    <scope>NUCLEOTIDE SEQUENCE [LARGE SCALE GENOMIC DNA]</scope>
    <source>
        <strain evidence="3 4">D2M19</strain>
    </source>
</reference>
<dbReference type="GO" id="GO:0016746">
    <property type="term" value="F:acyltransferase activity"/>
    <property type="evidence" value="ECO:0007669"/>
    <property type="project" value="UniProtKB-KW"/>
</dbReference>
<dbReference type="PANTHER" id="PTHR23028:SF53">
    <property type="entry name" value="ACYL_TRANSF_3 DOMAIN-CONTAINING PROTEIN"/>
    <property type="match status" value="1"/>
</dbReference>
<keyword evidence="3" id="KW-0012">Acyltransferase</keyword>
<gene>
    <name evidence="3" type="ORF">KO508_14655</name>
</gene>
<protein>
    <submittedName>
        <fullName evidence="3">Acyltransferase</fullName>
    </submittedName>
</protein>
<feature type="transmembrane region" description="Helical" evidence="1">
    <location>
        <begin position="222"/>
        <end position="239"/>
    </location>
</feature>
<feature type="transmembrane region" description="Helical" evidence="1">
    <location>
        <begin position="27"/>
        <end position="43"/>
    </location>
</feature>
<evidence type="ECO:0000259" key="2">
    <source>
        <dbReference type="Pfam" id="PF01757"/>
    </source>
</evidence>
<feature type="transmembrane region" description="Helical" evidence="1">
    <location>
        <begin position="64"/>
        <end position="81"/>
    </location>
</feature>